<protein>
    <submittedName>
        <fullName evidence="1">Uncharacterized protein</fullName>
    </submittedName>
</protein>
<evidence type="ECO:0000313" key="2">
    <source>
        <dbReference type="Proteomes" id="UP000179860"/>
    </source>
</evidence>
<name>A0A8F4KI29_9BURK</name>
<proteinExistence type="predicted"/>
<accession>A0A8F4KI29</accession>
<dbReference type="RefSeq" id="WP_154671880.1">
    <property type="nucleotide sequence ID" value="NZ_CP017561.2"/>
</dbReference>
<evidence type="ECO:0000313" key="1">
    <source>
        <dbReference type="EMBL" id="QXE07162.1"/>
    </source>
</evidence>
<dbReference type="AlphaFoldDB" id="A0A8F4KI29"/>
<dbReference type="Proteomes" id="UP000179860">
    <property type="component" value="Chromosome 1"/>
</dbReference>
<dbReference type="KEGG" id="pspw:BJG93_34970"/>
<dbReference type="EMBL" id="CP017561">
    <property type="protein sequence ID" value="QXE07162.1"/>
    <property type="molecule type" value="Genomic_DNA"/>
</dbReference>
<organism evidence="1 2">
    <name type="scientific">Paraburkholderia sprentiae WSM5005</name>
    <dbReference type="NCBI Taxonomy" id="754502"/>
    <lineage>
        <taxon>Bacteria</taxon>
        <taxon>Pseudomonadati</taxon>
        <taxon>Pseudomonadota</taxon>
        <taxon>Betaproteobacteria</taxon>
        <taxon>Burkholderiales</taxon>
        <taxon>Burkholderiaceae</taxon>
        <taxon>Paraburkholderia</taxon>
    </lineage>
</organism>
<gene>
    <name evidence="1" type="ORF">BJG93_34970</name>
</gene>
<reference evidence="1" key="1">
    <citation type="submission" date="2016-09" db="EMBL/GenBank/DDBJ databases">
        <title>The Complete Genome of Burkholderia sprentiae wsm5005.</title>
        <authorList>
            <person name="De Meyer S."/>
            <person name="Wang P."/>
            <person name="Terpolilli J."/>
        </authorList>
    </citation>
    <scope>NUCLEOTIDE SEQUENCE [LARGE SCALE GENOMIC DNA]</scope>
    <source>
        <strain evidence="1">WSM5005</strain>
    </source>
</reference>
<keyword evidence="2" id="KW-1185">Reference proteome</keyword>
<sequence>MASSSLAVFGQVASKALKQNEPINCKQRYGLVVAGQIGEEALPAVAISHQAVFLPQTGMRRR</sequence>